<gene>
    <name evidence="1" type="ORF">VHA_001988</name>
</gene>
<dbReference type="AlphaFoldDB" id="D0I8B3"/>
<reference evidence="1 2" key="1">
    <citation type="submission" date="2009-10" db="EMBL/GenBank/DDBJ databases">
        <authorList>
            <consortium name="Los Alamos National Laboratory (LANL)"/>
            <consortium name="National Microbial Pathogen Data Resource (NMPDR)"/>
            <person name="Saunders E.H."/>
            <person name="Munk A.C."/>
            <person name="Tapia R."/>
            <person name="Green L."/>
            <person name="Rogers Y."/>
            <person name="Detter J.C."/>
            <person name="Bruce D."/>
            <person name="Brettin T.S."/>
            <person name="Colwell R.R."/>
            <person name="Huq A."/>
            <person name="Grim C.J."/>
            <person name="Hasan N.A."/>
            <person name="Bartels D."/>
            <person name="Vonstein V."/>
        </authorList>
    </citation>
    <scope>NUCLEOTIDE SEQUENCE [LARGE SCALE GENOMIC DNA]</scope>
    <source>
        <strain evidence="1 2">CIP 101886</strain>
    </source>
</reference>
<keyword evidence="2" id="KW-1185">Reference proteome</keyword>
<name>D0I8B3_GRIHO</name>
<proteinExistence type="predicted"/>
<protein>
    <submittedName>
        <fullName evidence="1">Uncharacterized protein</fullName>
    </submittedName>
</protein>
<accession>D0I8B3</accession>
<evidence type="ECO:0000313" key="1">
    <source>
        <dbReference type="EMBL" id="EEY72882.1"/>
    </source>
</evidence>
<dbReference type="EMBL" id="ADAQ01000011">
    <property type="protein sequence ID" value="EEY72882.1"/>
    <property type="molecule type" value="Genomic_DNA"/>
</dbReference>
<organism evidence="1 2">
    <name type="scientific">Grimontia hollisae CIP 101886</name>
    <dbReference type="NCBI Taxonomy" id="675812"/>
    <lineage>
        <taxon>Bacteria</taxon>
        <taxon>Pseudomonadati</taxon>
        <taxon>Pseudomonadota</taxon>
        <taxon>Gammaproteobacteria</taxon>
        <taxon>Vibrionales</taxon>
        <taxon>Vibrionaceae</taxon>
        <taxon>Grimontia</taxon>
    </lineage>
</organism>
<comment type="caution">
    <text evidence="1">The sequence shown here is derived from an EMBL/GenBank/DDBJ whole genome shotgun (WGS) entry which is preliminary data.</text>
</comment>
<sequence length="46" mass="5005">MHRVNCDTVEIMQAKTDAGYLPIINAGEDNLPSFINGKTGILLSNE</sequence>
<evidence type="ECO:0000313" key="2">
    <source>
        <dbReference type="Proteomes" id="UP000003604"/>
    </source>
</evidence>
<dbReference type="Proteomes" id="UP000003604">
    <property type="component" value="Unassembled WGS sequence"/>
</dbReference>